<dbReference type="InterPro" id="IPR020904">
    <property type="entry name" value="Sc_DH/Rdtase_CS"/>
</dbReference>
<evidence type="ECO:0000256" key="2">
    <source>
        <dbReference type="ARBA" id="ARBA00023002"/>
    </source>
</evidence>
<organism evidence="3 4">
    <name type="scientific">Dubosiella newyorkensis</name>
    <dbReference type="NCBI Taxonomy" id="1862672"/>
    <lineage>
        <taxon>Bacteria</taxon>
        <taxon>Bacillati</taxon>
        <taxon>Bacillota</taxon>
        <taxon>Erysipelotrichia</taxon>
        <taxon>Erysipelotrichales</taxon>
        <taxon>Erysipelotrichaceae</taxon>
        <taxon>Dubosiella</taxon>
    </lineage>
</organism>
<dbReference type="GO" id="GO:0048038">
    <property type="term" value="F:quinone binding"/>
    <property type="evidence" value="ECO:0007669"/>
    <property type="project" value="TreeGrafter"/>
</dbReference>
<dbReference type="CDD" id="cd05233">
    <property type="entry name" value="SDR_c"/>
    <property type="match status" value="1"/>
</dbReference>
<evidence type="ECO:0000256" key="1">
    <source>
        <dbReference type="ARBA" id="ARBA00006484"/>
    </source>
</evidence>
<dbReference type="InterPro" id="IPR036291">
    <property type="entry name" value="NAD(P)-bd_dom_sf"/>
</dbReference>
<dbReference type="PANTHER" id="PTHR42760">
    <property type="entry name" value="SHORT-CHAIN DEHYDROGENASES/REDUCTASES FAMILY MEMBER"/>
    <property type="match status" value="1"/>
</dbReference>
<keyword evidence="4" id="KW-1185">Reference proteome</keyword>
<comment type="similarity">
    <text evidence="1">Belongs to the short-chain dehydrogenases/reductases (SDR) family.</text>
</comment>
<dbReference type="NCBIfam" id="NF009466">
    <property type="entry name" value="PRK12826.1-2"/>
    <property type="match status" value="1"/>
</dbReference>
<dbReference type="PRINTS" id="PR00081">
    <property type="entry name" value="GDHRDH"/>
</dbReference>
<dbReference type="Gene3D" id="3.40.50.720">
    <property type="entry name" value="NAD(P)-binding Rossmann-like Domain"/>
    <property type="match status" value="1"/>
</dbReference>
<name>A0A1U7NPT0_9FIRM</name>
<dbReference type="GO" id="GO:0008206">
    <property type="term" value="P:bile acid metabolic process"/>
    <property type="evidence" value="ECO:0007669"/>
    <property type="project" value="UniProtKB-ARBA"/>
</dbReference>
<accession>A0A1U7NPT0</accession>
<gene>
    <name evidence="3" type="ORF">BO225_02040</name>
</gene>
<dbReference type="NCBIfam" id="NF005559">
    <property type="entry name" value="PRK07231.1"/>
    <property type="match status" value="1"/>
</dbReference>
<dbReference type="Proteomes" id="UP000186705">
    <property type="component" value="Unassembled WGS sequence"/>
</dbReference>
<dbReference type="PRINTS" id="PR00080">
    <property type="entry name" value="SDRFAMILY"/>
</dbReference>
<dbReference type="GO" id="GO:0006633">
    <property type="term" value="P:fatty acid biosynthetic process"/>
    <property type="evidence" value="ECO:0007669"/>
    <property type="project" value="TreeGrafter"/>
</dbReference>
<dbReference type="PANTHER" id="PTHR42760:SF133">
    <property type="entry name" value="3-OXOACYL-[ACYL-CARRIER-PROTEIN] REDUCTASE"/>
    <property type="match status" value="1"/>
</dbReference>
<comment type="caution">
    <text evidence="3">The sequence shown here is derived from an EMBL/GenBank/DDBJ whole genome shotgun (WGS) entry which is preliminary data.</text>
</comment>
<dbReference type="STRING" id="1862672.BO225_02040"/>
<dbReference type="Pfam" id="PF13561">
    <property type="entry name" value="adh_short_C2"/>
    <property type="match status" value="1"/>
</dbReference>
<dbReference type="PROSITE" id="PS00061">
    <property type="entry name" value="ADH_SHORT"/>
    <property type="match status" value="1"/>
</dbReference>
<dbReference type="GO" id="GO:0016616">
    <property type="term" value="F:oxidoreductase activity, acting on the CH-OH group of donors, NAD or NADP as acceptor"/>
    <property type="evidence" value="ECO:0007669"/>
    <property type="project" value="TreeGrafter"/>
</dbReference>
<evidence type="ECO:0000313" key="3">
    <source>
        <dbReference type="EMBL" id="OLU47646.1"/>
    </source>
</evidence>
<reference evidence="3 4" key="1">
    <citation type="submission" date="2016-11" db="EMBL/GenBank/DDBJ databases">
        <title>Description of two novel members of the family Erysipelotrichaceae: Ileibacterium lipovorans gen. nov., sp. nov. and Dubosiella newyorkensis, gen. nov., sp. nov.</title>
        <authorList>
            <person name="Cox L.M."/>
            <person name="Sohn J."/>
            <person name="Tyrrell K.L."/>
            <person name="Citron D.M."/>
            <person name="Lawson P.A."/>
            <person name="Patel N.B."/>
            <person name="Iizumi T."/>
            <person name="Perez-Perez G.I."/>
            <person name="Goldstein E.J."/>
            <person name="Blaser M.J."/>
        </authorList>
    </citation>
    <scope>NUCLEOTIDE SEQUENCE [LARGE SCALE GENOMIC DNA]</scope>
    <source>
        <strain evidence="3 4">NYU-BL-A4</strain>
    </source>
</reference>
<sequence>MEDIMNKKVCVVTGGTRGIGFATVKAFLNAGYQVFLYGSRQETVDKALEALKGEAVEGRWTNLQEVEAMKADFEEIKAKYGSVDVLINNAGVSDATPLDKYTVENFDRIMDLNVKAPFVCIKAVLDIMKEQKHGVILNTSSMVSFFGQPSGVAYPTSKYAINGLTKSLSRELGKYNIRVNAVAPGITETDMVKNLPKEMIEPLVNMIPLHRIGKPEDIANAFLFLASEEANYITGAVLPVDGGQVQ</sequence>
<dbReference type="InterPro" id="IPR002347">
    <property type="entry name" value="SDR_fam"/>
</dbReference>
<protein>
    <submittedName>
        <fullName evidence="3">Short-chain dehydrogenase</fullName>
    </submittedName>
</protein>
<evidence type="ECO:0000313" key="4">
    <source>
        <dbReference type="Proteomes" id="UP000186705"/>
    </source>
</evidence>
<dbReference type="EMBL" id="MPKA01000044">
    <property type="protein sequence ID" value="OLU47646.1"/>
    <property type="molecule type" value="Genomic_DNA"/>
</dbReference>
<keyword evidence="2" id="KW-0560">Oxidoreductase</keyword>
<dbReference type="SUPFAM" id="SSF51735">
    <property type="entry name" value="NAD(P)-binding Rossmann-fold domains"/>
    <property type="match status" value="1"/>
</dbReference>
<dbReference type="AlphaFoldDB" id="A0A1U7NPT0"/>
<proteinExistence type="inferred from homology"/>
<dbReference type="FunFam" id="3.40.50.720:FF:000084">
    <property type="entry name" value="Short-chain dehydrogenase reductase"/>
    <property type="match status" value="1"/>
</dbReference>